<protein>
    <submittedName>
        <fullName evidence="6">C40 family peptidase</fullName>
    </submittedName>
</protein>
<keyword evidence="4" id="KW-0788">Thiol protease</keyword>
<dbReference type="InterPro" id="IPR051202">
    <property type="entry name" value="Peptidase_C40"/>
</dbReference>
<dbReference type="Proteomes" id="UP001597369">
    <property type="component" value="Unassembled WGS sequence"/>
</dbReference>
<comment type="caution">
    <text evidence="6">The sequence shown here is derived from an EMBL/GenBank/DDBJ whole genome shotgun (WGS) entry which is preliminary data.</text>
</comment>
<dbReference type="InterPro" id="IPR038765">
    <property type="entry name" value="Papain-like_cys_pep_sf"/>
</dbReference>
<keyword evidence="3" id="KW-0378">Hydrolase</keyword>
<evidence type="ECO:0000256" key="4">
    <source>
        <dbReference type="ARBA" id="ARBA00022807"/>
    </source>
</evidence>
<dbReference type="PANTHER" id="PTHR47053:SF1">
    <property type="entry name" value="MUREIN DD-ENDOPEPTIDASE MEPH-RELATED"/>
    <property type="match status" value="1"/>
</dbReference>
<organism evidence="6 7">
    <name type="scientific">Pontibacter silvestris</name>
    <dbReference type="NCBI Taxonomy" id="2305183"/>
    <lineage>
        <taxon>Bacteria</taxon>
        <taxon>Pseudomonadati</taxon>
        <taxon>Bacteroidota</taxon>
        <taxon>Cytophagia</taxon>
        <taxon>Cytophagales</taxon>
        <taxon>Hymenobacteraceae</taxon>
        <taxon>Pontibacter</taxon>
    </lineage>
</organism>
<name>A0ABW4X0C3_9BACT</name>
<reference evidence="7" key="1">
    <citation type="journal article" date="2019" name="Int. J. Syst. Evol. Microbiol.">
        <title>The Global Catalogue of Microorganisms (GCM) 10K type strain sequencing project: providing services to taxonomists for standard genome sequencing and annotation.</title>
        <authorList>
            <consortium name="The Broad Institute Genomics Platform"/>
            <consortium name="The Broad Institute Genome Sequencing Center for Infectious Disease"/>
            <person name="Wu L."/>
            <person name="Ma J."/>
        </authorList>
    </citation>
    <scope>NUCLEOTIDE SEQUENCE [LARGE SCALE GENOMIC DNA]</scope>
    <source>
        <strain evidence="7">JCM 16545</strain>
    </source>
</reference>
<evidence type="ECO:0000256" key="3">
    <source>
        <dbReference type="ARBA" id="ARBA00022801"/>
    </source>
</evidence>
<dbReference type="RefSeq" id="WP_229959452.1">
    <property type="nucleotide sequence ID" value="NZ_JAJJWI010000005.1"/>
</dbReference>
<dbReference type="PROSITE" id="PS51935">
    <property type="entry name" value="NLPC_P60"/>
    <property type="match status" value="1"/>
</dbReference>
<keyword evidence="7" id="KW-1185">Reference proteome</keyword>
<comment type="similarity">
    <text evidence="1">Belongs to the peptidase C40 family.</text>
</comment>
<keyword evidence="2" id="KW-0645">Protease</keyword>
<dbReference type="InterPro" id="IPR000064">
    <property type="entry name" value="NLP_P60_dom"/>
</dbReference>
<sequence>MKKLLFLVLSPLSLMSGSLIKKQVKTPIPDHLVHTRTIIHTDTSTSALQPVNTKRLYQHNKRKDIVTYAMSMIGRPYVYAGITPKGFDCSGFITYVYKTYGLSLPHSSAMQAKEGQSVKRQEAKPGDIVIFTGTNSSIRKPGHVGIVISSPGDTISFVHASSNGGVKVSKVKGTGYEKRFMEVRGVL</sequence>
<evidence type="ECO:0000259" key="5">
    <source>
        <dbReference type="PROSITE" id="PS51935"/>
    </source>
</evidence>
<evidence type="ECO:0000256" key="2">
    <source>
        <dbReference type="ARBA" id="ARBA00022670"/>
    </source>
</evidence>
<dbReference type="Gene3D" id="3.90.1720.10">
    <property type="entry name" value="endopeptidase domain like (from Nostoc punctiforme)"/>
    <property type="match status" value="1"/>
</dbReference>
<dbReference type="Pfam" id="PF00877">
    <property type="entry name" value="NLPC_P60"/>
    <property type="match status" value="1"/>
</dbReference>
<evidence type="ECO:0000256" key="1">
    <source>
        <dbReference type="ARBA" id="ARBA00007074"/>
    </source>
</evidence>
<dbReference type="SUPFAM" id="SSF54001">
    <property type="entry name" value="Cysteine proteinases"/>
    <property type="match status" value="1"/>
</dbReference>
<dbReference type="PANTHER" id="PTHR47053">
    <property type="entry name" value="MUREIN DD-ENDOPEPTIDASE MEPH-RELATED"/>
    <property type="match status" value="1"/>
</dbReference>
<feature type="domain" description="NlpC/P60" evidence="5">
    <location>
        <begin position="59"/>
        <end position="187"/>
    </location>
</feature>
<dbReference type="EMBL" id="JBHUHV010000053">
    <property type="protein sequence ID" value="MFD2068424.1"/>
    <property type="molecule type" value="Genomic_DNA"/>
</dbReference>
<evidence type="ECO:0000313" key="7">
    <source>
        <dbReference type="Proteomes" id="UP001597369"/>
    </source>
</evidence>
<accession>A0ABW4X0C3</accession>
<gene>
    <name evidence="6" type="ORF">ACFSKU_16155</name>
</gene>
<evidence type="ECO:0000313" key="6">
    <source>
        <dbReference type="EMBL" id="MFD2068424.1"/>
    </source>
</evidence>
<proteinExistence type="inferred from homology"/>